<dbReference type="SUPFAM" id="SSF88946">
    <property type="entry name" value="Sigma2 domain of RNA polymerase sigma factors"/>
    <property type="match status" value="1"/>
</dbReference>
<evidence type="ECO:0000313" key="9">
    <source>
        <dbReference type="Proteomes" id="UP000249260"/>
    </source>
</evidence>
<evidence type="ECO:0000313" key="8">
    <source>
        <dbReference type="EMBL" id="RAP76468.1"/>
    </source>
</evidence>
<evidence type="ECO:0000259" key="7">
    <source>
        <dbReference type="Pfam" id="PF08281"/>
    </source>
</evidence>
<dbReference type="InterPro" id="IPR013324">
    <property type="entry name" value="RNA_pol_sigma_r3/r4-like"/>
</dbReference>
<sequence length="228" mass="25574">MTTKPDVEEMRFVLYRYCLSLTRSTWDAEDLAQETCLKALPVMNGAITHPNPTAYVLRIAKNIAVDQLRRKRLASQTLKLQEAALGRLFSDSHEQHELEYALRLLLHHLSPLQRTVYLLRELFGYKGQDVAAKLSMSEGAVKAALHRARAAIAKLKQQSERAQLSREAEKPVDESLLYAYVNAVRDGDSQALIVLANAEEQLMDSVQAIGQLHKSQGNRSTVSMLYAA</sequence>
<evidence type="ECO:0000256" key="1">
    <source>
        <dbReference type="ARBA" id="ARBA00010641"/>
    </source>
</evidence>
<dbReference type="GO" id="GO:0006352">
    <property type="term" value="P:DNA-templated transcription initiation"/>
    <property type="evidence" value="ECO:0007669"/>
    <property type="project" value="InterPro"/>
</dbReference>
<name>A0A328U116_9BACL</name>
<dbReference type="InterPro" id="IPR013249">
    <property type="entry name" value="RNA_pol_sigma70_r4_t2"/>
</dbReference>
<dbReference type="EMBL" id="QLUW01000002">
    <property type="protein sequence ID" value="RAP76468.1"/>
    <property type="molecule type" value="Genomic_DNA"/>
</dbReference>
<dbReference type="Proteomes" id="UP000249260">
    <property type="component" value="Unassembled WGS sequence"/>
</dbReference>
<dbReference type="OrthoDB" id="2381154at2"/>
<keyword evidence="5" id="KW-0804">Transcription</keyword>
<keyword evidence="9" id="KW-1185">Reference proteome</keyword>
<dbReference type="Pfam" id="PF08281">
    <property type="entry name" value="Sigma70_r4_2"/>
    <property type="match status" value="1"/>
</dbReference>
<dbReference type="NCBIfam" id="TIGR02937">
    <property type="entry name" value="sigma70-ECF"/>
    <property type="match status" value="1"/>
</dbReference>
<dbReference type="PANTHER" id="PTHR43133:SF8">
    <property type="entry name" value="RNA POLYMERASE SIGMA FACTOR HI_1459-RELATED"/>
    <property type="match status" value="1"/>
</dbReference>
<dbReference type="InterPro" id="IPR013325">
    <property type="entry name" value="RNA_pol_sigma_r2"/>
</dbReference>
<dbReference type="InterPro" id="IPR007627">
    <property type="entry name" value="RNA_pol_sigma70_r2"/>
</dbReference>
<accession>A0A328U116</accession>
<keyword evidence="3" id="KW-0731">Sigma factor</keyword>
<comment type="caution">
    <text evidence="8">The sequence shown here is derived from an EMBL/GenBank/DDBJ whole genome shotgun (WGS) entry which is preliminary data.</text>
</comment>
<feature type="domain" description="RNA polymerase sigma-70 region 2" evidence="6">
    <location>
        <begin position="13"/>
        <end position="72"/>
    </location>
</feature>
<organism evidence="8 9">
    <name type="scientific">Paenibacillus montanisoli</name>
    <dbReference type="NCBI Taxonomy" id="2081970"/>
    <lineage>
        <taxon>Bacteria</taxon>
        <taxon>Bacillati</taxon>
        <taxon>Bacillota</taxon>
        <taxon>Bacilli</taxon>
        <taxon>Bacillales</taxon>
        <taxon>Paenibacillaceae</taxon>
        <taxon>Paenibacillus</taxon>
    </lineage>
</organism>
<reference evidence="8 9" key="1">
    <citation type="submission" date="2018-06" db="EMBL/GenBank/DDBJ databases">
        <title>Paenibacillus montanisoli sp. nov., isolated from mountain area soil.</title>
        <authorList>
            <person name="Wu M."/>
        </authorList>
    </citation>
    <scope>NUCLEOTIDE SEQUENCE [LARGE SCALE GENOMIC DNA]</scope>
    <source>
        <strain evidence="8 9">RA17</strain>
    </source>
</reference>
<keyword evidence="2" id="KW-0805">Transcription regulation</keyword>
<dbReference type="Pfam" id="PF04542">
    <property type="entry name" value="Sigma70_r2"/>
    <property type="match status" value="1"/>
</dbReference>
<dbReference type="InterPro" id="IPR039425">
    <property type="entry name" value="RNA_pol_sigma-70-like"/>
</dbReference>
<feature type="domain" description="RNA polymerase sigma factor 70 region 4 type 2" evidence="7">
    <location>
        <begin position="101"/>
        <end position="151"/>
    </location>
</feature>
<keyword evidence="4" id="KW-0238">DNA-binding</keyword>
<dbReference type="PANTHER" id="PTHR43133">
    <property type="entry name" value="RNA POLYMERASE ECF-TYPE SIGMA FACTO"/>
    <property type="match status" value="1"/>
</dbReference>
<dbReference type="InterPro" id="IPR014284">
    <property type="entry name" value="RNA_pol_sigma-70_dom"/>
</dbReference>
<protein>
    <submittedName>
        <fullName evidence="8">RNA polymerase sigma factor</fullName>
    </submittedName>
</protein>
<evidence type="ECO:0000256" key="2">
    <source>
        <dbReference type="ARBA" id="ARBA00023015"/>
    </source>
</evidence>
<dbReference type="GO" id="GO:0003677">
    <property type="term" value="F:DNA binding"/>
    <property type="evidence" value="ECO:0007669"/>
    <property type="project" value="UniProtKB-KW"/>
</dbReference>
<dbReference type="SUPFAM" id="SSF88659">
    <property type="entry name" value="Sigma3 and sigma4 domains of RNA polymerase sigma factors"/>
    <property type="match status" value="1"/>
</dbReference>
<evidence type="ECO:0000256" key="4">
    <source>
        <dbReference type="ARBA" id="ARBA00023125"/>
    </source>
</evidence>
<proteinExistence type="inferred from homology"/>
<dbReference type="GO" id="GO:0016987">
    <property type="term" value="F:sigma factor activity"/>
    <property type="evidence" value="ECO:0007669"/>
    <property type="project" value="UniProtKB-KW"/>
</dbReference>
<evidence type="ECO:0000256" key="3">
    <source>
        <dbReference type="ARBA" id="ARBA00023082"/>
    </source>
</evidence>
<evidence type="ECO:0000256" key="5">
    <source>
        <dbReference type="ARBA" id="ARBA00023163"/>
    </source>
</evidence>
<comment type="similarity">
    <text evidence="1">Belongs to the sigma-70 factor family. ECF subfamily.</text>
</comment>
<dbReference type="Gene3D" id="1.10.1740.10">
    <property type="match status" value="1"/>
</dbReference>
<dbReference type="AlphaFoldDB" id="A0A328U116"/>
<gene>
    <name evidence="8" type="ORF">DL346_13865</name>
</gene>
<dbReference type="RefSeq" id="WP_112882687.1">
    <property type="nucleotide sequence ID" value="NZ_QLUW01000002.1"/>
</dbReference>
<dbReference type="Gene3D" id="1.10.10.10">
    <property type="entry name" value="Winged helix-like DNA-binding domain superfamily/Winged helix DNA-binding domain"/>
    <property type="match status" value="1"/>
</dbReference>
<evidence type="ECO:0000259" key="6">
    <source>
        <dbReference type="Pfam" id="PF04542"/>
    </source>
</evidence>
<dbReference type="InterPro" id="IPR036388">
    <property type="entry name" value="WH-like_DNA-bd_sf"/>
</dbReference>